<gene>
    <name evidence="2" type="ORF">I8J31_04565</name>
</gene>
<evidence type="ECO:0000313" key="2">
    <source>
        <dbReference type="EMBL" id="MBJ7536949.1"/>
    </source>
</evidence>
<dbReference type="Pfam" id="PF10963">
    <property type="entry name" value="Phage_TAC_10"/>
    <property type="match status" value="1"/>
</dbReference>
<feature type="region of interest" description="Disordered" evidence="1">
    <location>
        <begin position="90"/>
        <end position="109"/>
    </location>
</feature>
<protein>
    <submittedName>
        <fullName evidence="2">Uncharacterized protein</fullName>
    </submittedName>
</protein>
<dbReference type="RefSeq" id="WP_199467129.1">
    <property type="nucleotide sequence ID" value="NZ_JAEMNX010000003.1"/>
</dbReference>
<keyword evidence="3" id="KW-1185">Reference proteome</keyword>
<dbReference type="AlphaFoldDB" id="A0A934MVE9"/>
<dbReference type="EMBL" id="JAEMNX010000003">
    <property type="protein sequence ID" value="MBJ7536949.1"/>
    <property type="molecule type" value="Genomic_DNA"/>
</dbReference>
<comment type="caution">
    <text evidence="2">The sequence shown here is derived from an EMBL/GenBank/DDBJ whole genome shotgun (WGS) entry which is preliminary data.</text>
</comment>
<reference evidence="2" key="1">
    <citation type="submission" date="2020-12" db="EMBL/GenBank/DDBJ databases">
        <title>Marinomonas arctica sp. nov., a psychrotolerant bacterium isolated from the Arctic.</title>
        <authorList>
            <person name="Zhang Y."/>
        </authorList>
    </citation>
    <scope>NUCLEOTIDE SEQUENCE</scope>
    <source>
        <strain evidence="2">C1424</strain>
    </source>
</reference>
<proteinExistence type="predicted"/>
<dbReference type="Proteomes" id="UP000628710">
    <property type="component" value="Unassembled WGS sequence"/>
</dbReference>
<feature type="compositionally biased region" description="Low complexity" evidence="1">
    <location>
        <begin position="96"/>
        <end position="109"/>
    </location>
</feature>
<evidence type="ECO:0000313" key="3">
    <source>
        <dbReference type="Proteomes" id="UP000628710"/>
    </source>
</evidence>
<evidence type="ECO:0000256" key="1">
    <source>
        <dbReference type="SAM" id="MobiDB-lite"/>
    </source>
</evidence>
<dbReference type="InterPro" id="IPR024406">
    <property type="entry name" value="TAC-10"/>
</dbReference>
<name>A0A934MVE9_9GAMM</name>
<sequence length="109" mass="11563">MAQAIAVTIGETDFVFNVTDKGFNKFTDSISTGGKATLAAYSFLSDAVENKQHAALKGLLVNEVNEPRSSLVMDVIKIVQEEFTSELPSVVKTRASSETSSKGTASSNS</sequence>
<accession>A0A934MVE9</accession>
<organism evidence="2 3">
    <name type="scientific">Marinomonas transparens</name>
    <dbReference type="NCBI Taxonomy" id="2795388"/>
    <lineage>
        <taxon>Bacteria</taxon>
        <taxon>Pseudomonadati</taxon>
        <taxon>Pseudomonadota</taxon>
        <taxon>Gammaproteobacteria</taxon>
        <taxon>Oceanospirillales</taxon>
        <taxon>Oceanospirillaceae</taxon>
        <taxon>Marinomonas</taxon>
    </lineage>
</organism>